<name>A0A0E3P5Q9_9EURY</name>
<protein>
    <submittedName>
        <fullName evidence="1">Mobile element protein</fullName>
    </submittedName>
</protein>
<proteinExistence type="predicted"/>
<dbReference type="HOGENOM" id="CLU_190665_0_0_2"/>
<keyword evidence="2" id="KW-1185">Reference proteome</keyword>
<dbReference type="Proteomes" id="UP000033111">
    <property type="component" value="Chromosome"/>
</dbReference>
<dbReference type="AlphaFoldDB" id="A0A0E3P5Q9"/>
<evidence type="ECO:0000313" key="1">
    <source>
        <dbReference type="EMBL" id="AKB29029.1"/>
    </source>
</evidence>
<dbReference type="KEGG" id="msw:MSSIT_2310"/>
<dbReference type="PATRIC" id="fig|1434120.4.peg.3016"/>
<evidence type="ECO:0000313" key="2">
    <source>
        <dbReference type="Proteomes" id="UP000033111"/>
    </source>
</evidence>
<sequence>MDEECTDRRIGDIGMLNNEVAAWTKRRNENKRKINWKFTKKIADEKMSKSYVS</sequence>
<gene>
    <name evidence="1" type="ORF">MSSIT_2310</name>
</gene>
<dbReference type="EMBL" id="CP009506">
    <property type="protein sequence ID" value="AKB29029.1"/>
    <property type="molecule type" value="Genomic_DNA"/>
</dbReference>
<reference evidence="1 2" key="1">
    <citation type="submission" date="2014-07" db="EMBL/GenBank/DDBJ databases">
        <title>Methanogenic archaea and the global carbon cycle.</title>
        <authorList>
            <person name="Henriksen J.R."/>
            <person name="Luke J."/>
            <person name="Reinhart S."/>
            <person name="Benedict M.N."/>
            <person name="Youngblut N.D."/>
            <person name="Metcalf M.E."/>
            <person name="Whitaker R.J."/>
            <person name="Metcalf W.W."/>
        </authorList>
    </citation>
    <scope>NUCLEOTIDE SEQUENCE [LARGE SCALE GENOMIC DNA]</scope>
    <source>
        <strain evidence="1 2">T4/M</strain>
    </source>
</reference>
<accession>A0A0E3P5Q9</accession>
<organism evidence="1 2">
    <name type="scientific">Methanosarcina siciliae T4/M</name>
    <dbReference type="NCBI Taxonomy" id="1434120"/>
    <lineage>
        <taxon>Archaea</taxon>
        <taxon>Methanobacteriati</taxon>
        <taxon>Methanobacteriota</taxon>
        <taxon>Stenosarchaea group</taxon>
        <taxon>Methanomicrobia</taxon>
        <taxon>Methanosarcinales</taxon>
        <taxon>Methanosarcinaceae</taxon>
        <taxon>Methanosarcina</taxon>
    </lineage>
</organism>